<dbReference type="InterPro" id="IPR005325">
    <property type="entry name" value="DUF308_memb"/>
</dbReference>
<evidence type="ECO:0000313" key="3">
    <source>
        <dbReference type="Proteomes" id="UP000185663"/>
    </source>
</evidence>
<dbReference type="Pfam" id="PF03729">
    <property type="entry name" value="DUF308"/>
    <property type="match status" value="2"/>
</dbReference>
<sequence length="211" mass="22032">MTYMAAGGTNFAGLARQIWYWPVIRGVIMVLFGLVALFAPLETPPALVQVFGIFVIVDGIASLIDGIRRRGTGVGSLNTGMGVVAIGFGLVLLFLPEITLGIVLILIALWAFIIGVFQLIASLGMRRRAGASWVWGTISGILLIALAIVCVVNPETTLAVMTLIIGAFAVAVGIAMIALGFRMRKLGDDGPQGPAAKSGPGEVIEGEIIEG</sequence>
<feature type="transmembrane region" description="Helical" evidence="1">
    <location>
        <begin position="46"/>
        <end position="64"/>
    </location>
</feature>
<name>A0A1H1M4K9_9CELL</name>
<feature type="transmembrane region" description="Helical" evidence="1">
    <location>
        <begin position="158"/>
        <end position="181"/>
    </location>
</feature>
<evidence type="ECO:0000256" key="1">
    <source>
        <dbReference type="SAM" id="Phobius"/>
    </source>
</evidence>
<keyword evidence="1" id="KW-0472">Membrane</keyword>
<dbReference type="EMBL" id="LT629776">
    <property type="protein sequence ID" value="SDR81335.1"/>
    <property type="molecule type" value="Genomic_DNA"/>
</dbReference>
<dbReference type="STRING" id="545619.SAMN04489860_0124"/>
<feature type="transmembrane region" description="Helical" evidence="1">
    <location>
        <begin position="76"/>
        <end position="95"/>
    </location>
</feature>
<proteinExistence type="predicted"/>
<dbReference type="PANTHER" id="PTHR34989:SF1">
    <property type="entry name" value="PROTEIN HDED"/>
    <property type="match status" value="1"/>
</dbReference>
<dbReference type="PANTHER" id="PTHR34989">
    <property type="entry name" value="PROTEIN HDED"/>
    <property type="match status" value="1"/>
</dbReference>
<dbReference type="RefSeq" id="WP_172828963.1">
    <property type="nucleotide sequence ID" value="NZ_LT629776.1"/>
</dbReference>
<protein>
    <submittedName>
        <fullName evidence="2">Uncharacterized membrane protein HdeD, DUF308 family</fullName>
    </submittedName>
</protein>
<keyword evidence="1" id="KW-1133">Transmembrane helix</keyword>
<keyword evidence="1" id="KW-0812">Transmembrane</keyword>
<dbReference type="eggNOG" id="COG3247">
    <property type="taxonomic scope" value="Bacteria"/>
</dbReference>
<accession>A0A1H1M4K9</accession>
<feature type="transmembrane region" description="Helical" evidence="1">
    <location>
        <begin position="18"/>
        <end position="40"/>
    </location>
</feature>
<evidence type="ECO:0000313" key="2">
    <source>
        <dbReference type="EMBL" id="SDR81335.1"/>
    </source>
</evidence>
<reference evidence="2 3" key="1">
    <citation type="submission" date="2016-10" db="EMBL/GenBank/DDBJ databases">
        <authorList>
            <person name="de Groot N.N."/>
        </authorList>
    </citation>
    <scope>NUCLEOTIDE SEQUENCE [LARGE SCALE GENOMIC DNA]</scope>
    <source>
        <strain evidence="2 3">DSM 22126</strain>
    </source>
</reference>
<keyword evidence="3" id="KW-1185">Reference proteome</keyword>
<dbReference type="Proteomes" id="UP000185663">
    <property type="component" value="Chromosome I"/>
</dbReference>
<dbReference type="GO" id="GO:0005886">
    <property type="term" value="C:plasma membrane"/>
    <property type="evidence" value="ECO:0007669"/>
    <property type="project" value="TreeGrafter"/>
</dbReference>
<feature type="transmembrane region" description="Helical" evidence="1">
    <location>
        <begin position="101"/>
        <end position="121"/>
    </location>
</feature>
<feature type="transmembrane region" description="Helical" evidence="1">
    <location>
        <begin position="133"/>
        <end position="152"/>
    </location>
</feature>
<gene>
    <name evidence="2" type="ORF">SAMN04489860_0124</name>
</gene>
<dbReference type="AlphaFoldDB" id="A0A1H1M4K9"/>
<dbReference type="InterPro" id="IPR052712">
    <property type="entry name" value="Acid_resist_chaperone_HdeD"/>
</dbReference>
<organism evidence="2 3">
    <name type="scientific">Paraoerskovia marina</name>
    <dbReference type="NCBI Taxonomy" id="545619"/>
    <lineage>
        <taxon>Bacteria</taxon>
        <taxon>Bacillati</taxon>
        <taxon>Actinomycetota</taxon>
        <taxon>Actinomycetes</taxon>
        <taxon>Micrococcales</taxon>
        <taxon>Cellulomonadaceae</taxon>
        <taxon>Paraoerskovia</taxon>
    </lineage>
</organism>